<dbReference type="PANTHER" id="PTHR46376:SF1">
    <property type="entry name" value="LEUCINE-ZIPPER-LIKE TRANSCRIPTIONAL REGULATOR 1"/>
    <property type="match status" value="1"/>
</dbReference>
<keyword evidence="1" id="KW-0880">Kelch repeat</keyword>
<dbReference type="PROSITE" id="PS50097">
    <property type="entry name" value="BTB"/>
    <property type="match status" value="2"/>
</dbReference>
<dbReference type="Gene3D" id="1.25.40.420">
    <property type="match status" value="2"/>
</dbReference>
<dbReference type="Gene3D" id="2.120.10.80">
    <property type="entry name" value="Kelch-type beta propeller"/>
    <property type="match status" value="4"/>
</dbReference>
<keyword evidence="2" id="KW-0677">Repeat</keyword>
<dbReference type="InterPro" id="IPR051568">
    <property type="entry name" value="LZTR1/Attractin"/>
</dbReference>
<dbReference type="Pfam" id="PF00651">
    <property type="entry name" value="BTB"/>
    <property type="match status" value="2"/>
</dbReference>
<feature type="domain" description="BTB" evidence="4">
    <location>
        <begin position="373"/>
        <end position="450"/>
    </location>
</feature>
<protein>
    <recommendedName>
        <fullName evidence="4">BTB domain-containing protein</fullName>
    </recommendedName>
</protein>
<gene>
    <name evidence="5" type="ORF">ASTO00021_LOCUS2310</name>
</gene>
<feature type="domain" description="BTB" evidence="4">
    <location>
        <begin position="934"/>
        <end position="1001"/>
    </location>
</feature>
<dbReference type="Pfam" id="PF01344">
    <property type="entry name" value="Kelch_1"/>
    <property type="match status" value="1"/>
</dbReference>
<evidence type="ECO:0000256" key="2">
    <source>
        <dbReference type="ARBA" id="ARBA00022737"/>
    </source>
</evidence>
<evidence type="ECO:0000256" key="1">
    <source>
        <dbReference type="ARBA" id="ARBA00022441"/>
    </source>
</evidence>
<dbReference type="PANTHER" id="PTHR46376">
    <property type="entry name" value="LEUCINE-ZIPPER-LIKE TRANSCRIPTIONAL REGULATOR 1"/>
    <property type="match status" value="1"/>
</dbReference>
<proteinExistence type="predicted"/>
<sequence>MGDVTVKQEKEDSRRWSLVEQNNARVQPGPNKRSLHAGAVCGKKLYIYGGYDGNSRVNDLHTFDFSEKAWELVSQNGDVPSPRDRHCLSFLHNNLYLFGGFNGTMRTNDFYLLNMETNTWTCLSMSHSSDAIGIGISATGVGRQMQLQQIQRQVQMQMQMPSPRHSSSLLGCETTNSLFLFGGFDGEYKNDLWEYKNSNWNRILAKGKVPRARYRMSCCLYQDNFIYVFGGHDGTRHLNDLFCFDIASCTWTQIQQNGPLPMPRDSHTGVIYGNSLYIFGGSSGSALNDFHELNLVTNTWSAVLTDGMVPTMRFCHVGVVYDHSFYIFGGYDGVRRLNDFQCFWFGYGSKQKRIPPASLVDDLFELIETPMFSDVVFIVEGKEILAHRTLCARCPYFKYLFEVESGQKKEINDFFDVKKFRSKTKQSPFVIENVSYQIFMNLLHYLYSDRDKFGILPTVTESIKLYQLAVLYQIKRLQSICLTILAASIAVDNVTWMLRAADKRDLPDLRKMCLFFVKENFDIVSTSKGFEEVGRENVELVFEILRERSSTEADLSRKRTNSSRSRSKSDVPDSFDTLTSDISDVQVCNLPRWKRVMNEDQYSNGKPLSLRSLHASATYKNYLYIFGGYDGKARVQPFDLFDLKKKEWTVIKNYTPPNMIPQGEDHALDLRQPAPRDRHTLTAVGASLYLFGGYYRNSMTNELFRFDLESNRWSLIPSTMGTPTPRHSHSAAALRESLWIFGGYDGSYMNDLHEYNTMDQCWERVPVTGSVPQERYRATMVAYENRLYVFGGHDGMHHLSDVCAFDTDLKIWTLVRTSGKQPIPRDSHAAAVCGRVMYVFGGSSGTALNDFLALDLVTHTWSQVQTEGMVPTARFCHVAEVYNCSLYIFGGYNGAKRLNDFNYVELNNGIRVDEIPISRLVPDLLEYVNNPSFADIEFIVEDEVIRAHKIICRRAPYFDAMFSRSNFIESRQSKVNMKDIQIGPFLDILRYLYSDEFHGDPLEVFELADRFGMERLKAICESEMFSVINLETVALVLYTANIHSANELRNAALKFILDNFDAVSKTEAFENVARADIELVIEILRLR</sequence>
<dbReference type="GO" id="GO:0005794">
    <property type="term" value="C:Golgi apparatus"/>
    <property type="evidence" value="ECO:0007669"/>
    <property type="project" value="TreeGrafter"/>
</dbReference>
<dbReference type="CDD" id="cd14733">
    <property type="entry name" value="BACK"/>
    <property type="match status" value="2"/>
</dbReference>
<evidence type="ECO:0000259" key="4">
    <source>
        <dbReference type="PROSITE" id="PS50097"/>
    </source>
</evidence>
<dbReference type="Gene3D" id="3.30.710.10">
    <property type="entry name" value="Potassium Channel Kv1.1, Chain A"/>
    <property type="match status" value="2"/>
</dbReference>
<feature type="region of interest" description="Disordered" evidence="3">
    <location>
        <begin position="555"/>
        <end position="574"/>
    </location>
</feature>
<accession>A0A7S3LKY4</accession>
<dbReference type="EMBL" id="HBIN01003362">
    <property type="protein sequence ID" value="CAE0431974.1"/>
    <property type="molecule type" value="Transcribed_RNA"/>
</dbReference>
<dbReference type="SUPFAM" id="SSF54695">
    <property type="entry name" value="POZ domain"/>
    <property type="match status" value="2"/>
</dbReference>
<name>A0A7S3LKY4_9STRA</name>
<dbReference type="SUPFAM" id="SSF117281">
    <property type="entry name" value="Kelch motif"/>
    <property type="match status" value="3"/>
</dbReference>
<dbReference type="InterPro" id="IPR015915">
    <property type="entry name" value="Kelch-typ_b-propeller"/>
</dbReference>
<organism evidence="5">
    <name type="scientific">Aplanochytrium stocchinoi</name>
    <dbReference type="NCBI Taxonomy" id="215587"/>
    <lineage>
        <taxon>Eukaryota</taxon>
        <taxon>Sar</taxon>
        <taxon>Stramenopiles</taxon>
        <taxon>Bigyra</taxon>
        <taxon>Labyrinthulomycetes</taxon>
        <taxon>Thraustochytrida</taxon>
        <taxon>Thraustochytriidae</taxon>
        <taxon>Aplanochytrium</taxon>
    </lineage>
</organism>
<dbReference type="AlphaFoldDB" id="A0A7S3LKY4"/>
<dbReference type="SMART" id="SM00612">
    <property type="entry name" value="Kelch"/>
    <property type="match status" value="9"/>
</dbReference>
<evidence type="ECO:0000313" key="5">
    <source>
        <dbReference type="EMBL" id="CAE0431974.1"/>
    </source>
</evidence>
<dbReference type="SMART" id="SM00225">
    <property type="entry name" value="BTB"/>
    <property type="match status" value="2"/>
</dbReference>
<reference evidence="5" key="1">
    <citation type="submission" date="2021-01" db="EMBL/GenBank/DDBJ databases">
        <authorList>
            <person name="Corre E."/>
            <person name="Pelletier E."/>
            <person name="Niang G."/>
            <person name="Scheremetjew M."/>
            <person name="Finn R."/>
            <person name="Kale V."/>
            <person name="Holt S."/>
            <person name="Cochrane G."/>
            <person name="Meng A."/>
            <person name="Brown T."/>
            <person name="Cohen L."/>
        </authorList>
    </citation>
    <scope>NUCLEOTIDE SEQUENCE</scope>
    <source>
        <strain evidence="5">GSBS06</strain>
    </source>
</reference>
<dbReference type="InterPro" id="IPR006652">
    <property type="entry name" value="Kelch_1"/>
</dbReference>
<dbReference type="Pfam" id="PF24681">
    <property type="entry name" value="Kelch_KLHDC2_KLHL20_DRC7"/>
    <property type="match status" value="3"/>
</dbReference>
<evidence type="ECO:0000256" key="3">
    <source>
        <dbReference type="SAM" id="MobiDB-lite"/>
    </source>
</evidence>
<dbReference type="InterPro" id="IPR000210">
    <property type="entry name" value="BTB/POZ_dom"/>
</dbReference>
<dbReference type="InterPro" id="IPR011333">
    <property type="entry name" value="SKP1/BTB/POZ_sf"/>
</dbReference>